<dbReference type="GeneID" id="63738868"/>
<dbReference type="Pfam" id="PF17648">
    <property type="entry name" value="Luciferase"/>
    <property type="match status" value="1"/>
</dbReference>
<dbReference type="PANTHER" id="PTHR38695:SF1">
    <property type="entry name" value="AMINO ACID PERMEASE_ SLC12A DOMAIN-CONTAINING PROTEIN"/>
    <property type="match status" value="1"/>
</dbReference>
<dbReference type="PANTHER" id="PTHR38695">
    <property type="entry name" value="AMINO ACID PERMEASE_ SLC12A DOMAIN-CONTAINING PROTEIN"/>
    <property type="match status" value="1"/>
</dbReference>
<protein>
    <recommendedName>
        <fullName evidence="1">Luciferase domain-containing protein</fullName>
    </recommendedName>
</protein>
<evidence type="ECO:0000313" key="3">
    <source>
        <dbReference type="Proteomes" id="UP000030816"/>
    </source>
</evidence>
<proteinExistence type="predicted"/>
<dbReference type="AlphaFoldDB" id="A0A0B2WWN3"/>
<dbReference type="STRING" id="1081103.A0A0B2WWN3"/>
<evidence type="ECO:0000259" key="1">
    <source>
        <dbReference type="Pfam" id="PF17648"/>
    </source>
</evidence>
<dbReference type="InterPro" id="IPR048273">
    <property type="entry name" value="Luciferase"/>
</dbReference>
<organism evidence="2 3">
    <name type="scientific">Metarhizium album (strain ARSEF 1941)</name>
    <dbReference type="NCBI Taxonomy" id="1081103"/>
    <lineage>
        <taxon>Eukaryota</taxon>
        <taxon>Fungi</taxon>
        <taxon>Dikarya</taxon>
        <taxon>Ascomycota</taxon>
        <taxon>Pezizomycotina</taxon>
        <taxon>Sordariomycetes</taxon>
        <taxon>Hypocreomycetidae</taxon>
        <taxon>Hypocreales</taxon>
        <taxon>Clavicipitaceae</taxon>
        <taxon>Metarhizium</taxon>
    </lineage>
</organism>
<sequence>MSSAVTTSVVAALAVACASLLIAAYRDYRAYIAFGPHGLPDNFRGWCTQLLLSRVSRKDTTVPAPYDMEVVKKSCGPNASTSYLARPLAARRGPRPEIPGFTAPQRQVTATASSDMKLQMDAYLRSLTRANDETIQFELSVLEGPVPAVQLKKGLERPHYLDKTKGEMIHVHPPDGSTHLLLSLADSKAVIETGWGQRHRLSGSLLGWGYTLIYAPRSQADFETWKDMVCASVGYCCAEISAIQSPLSGG</sequence>
<name>A0A0B2WWN3_METAS</name>
<dbReference type="Proteomes" id="UP000030816">
    <property type="component" value="Unassembled WGS sequence"/>
</dbReference>
<reference evidence="2 3" key="1">
    <citation type="journal article" date="2014" name="Proc. Natl. Acad. Sci. U.S.A.">
        <title>Trajectory and genomic determinants of fungal-pathogen speciation and host adaptation.</title>
        <authorList>
            <person name="Hu X."/>
            <person name="Xiao G."/>
            <person name="Zheng P."/>
            <person name="Shang Y."/>
            <person name="Su Y."/>
            <person name="Zhang X."/>
            <person name="Liu X."/>
            <person name="Zhan S."/>
            <person name="St Leger R.J."/>
            <person name="Wang C."/>
        </authorList>
    </citation>
    <scope>NUCLEOTIDE SEQUENCE [LARGE SCALE GENOMIC DNA]</scope>
    <source>
        <strain evidence="2 3">ARSEF 1941</strain>
    </source>
</reference>
<dbReference type="RefSeq" id="XP_040679090.1">
    <property type="nucleotide sequence ID" value="XM_040823211.1"/>
</dbReference>
<dbReference type="EMBL" id="AZHE01000009">
    <property type="protein sequence ID" value="KHN98024.1"/>
    <property type="molecule type" value="Genomic_DNA"/>
</dbReference>
<dbReference type="InterPro" id="IPR040841">
    <property type="entry name" value="Luciferase_dom"/>
</dbReference>
<feature type="domain" description="Luciferase" evidence="1">
    <location>
        <begin position="166"/>
        <end position="232"/>
    </location>
</feature>
<accession>A0A0B2WWN3</accession>
<keyword evidence="3" id="KW-1185">Reference proteome</keyword>
<dbReference type="HOGENOM" id="CLU_063954_1_0_1"/>
<evidence type="ECO:0000313" key="2">
    <source>
        <dbReference type="EMBL" id="KHN98024.1"/>
    </source>
</evidence>
<gene>
    <name evidence="2" type="ORF">MAM_04413</name>
</gene>
<comment type="caution">
    <text evidence="2">The sequence shown here is derived from an EMBL/GenBank/DDBJ whole genome shotgun (WGS) entry which is preliminary data.</text>
</comment>
<dbReference type="OrthoDB" id="5358398at2759"/>